<feature type="signal peptide" evidence="2">
    <location>
        <begin position="1"/>
        <end position="24"/>
    </location>
</feature>
<name>A0ABX2LXZ0_9BURK</name>
<protein>
    <recommendedName>
        <fullName evidence="5">Lipoprotein</fullName>
    </recommendedName>
</protein>
<gene>
    <name evidence="3" type="ORF">HNO84_17210</name>
</gene>
<evidence type="ECO:0000313" key="3">
    <source>
        <dbReference type="EMBL" id="NUU03349.1"/>
    </source>
</evidence>
<comment type="caution">
    <text evidence="3">The sequence shown here is derived from an EMBL/GenBank/DDBJ whole genome shotgun (WGS) entry which is preliminary data.</text>
</comment>
<dbReference type="EMBL" id="JABFMT010000020">
    <property type="protein sequence ID" value="NUU03349.1"/>
    <property type="molecule type" value="Genomic_DNA"/>
</dbReference>
<dbReference type="Proteomes" id="UP000536746">
    <property type="component" value="Unassembled WGS sequence"/>
</dbReference>
<sequence length="266" mass="28764">MQKNLKHLFLASLIVLNGCAGHRAANDAAPAAATAAPTTGASGPADNGGKAAAAKPVPGALNVVYTTNFPDGSRLKDTPTEIMIVRSETTQKAAAGQTALAILTFAFGGGAGFSGFSKESLKGEKIEDVKDRNNIRNTISTDFTAHLREQLNAEMDVKRSQYKAVYKHPVSVAGGSSRLIYESLTGEESQQFRMNTELEVYKKKEGAGMFSVNPFERVSCNRVSEKALPLDDWMKDDYVMVRQWMDETLQLCADKVIAALPKMLAR</sequence>
<dbReference type="RefSeq" id="WP_079216300.1">
    <property type="nucleotide sequence ID" value="NZ_CP018845.1"/>
</dbReference>
<evidence type="ECO:0000256" key="2">
    <source>
        <dbReference type="SAM" id="SignalP"/>
    </source>
</evidence>
<evidence type="ECO:0000313" key="4">
    <source>
        <dbReference type="Proteomes" id="UP000536746"/>
    </source>
</evidence>
<evidence type="ECO:0000256" key="1">
    <source>
        <dbReference type="SAM" id="MobiDB-lite"/>
    </source>
</evidence>
<proteinExistence type="predicted"/>
<keyword evidence="2" id="KW-0732">Signal</keyword>
<reference evidence="3 4" key="1">
    <citation type="journal article" date="2020" name="Front. Plant Sci.">
        <title>Isolation of Rhizosphere Bacteria That Improve Quality and Water Stress Tolerance in Greenhouse Ornamentals.</title>
        <authorList>
            <person name="Nordstedt N.P."/>
            <person name="Jones M.L."/>
        </authorList>
    </citation>
    <scope>NUCLEOTIDE SEQUENCE [LARGE SCALE GENOMIC DNA]</scope>
    <source>
        <strain evidence="3 4">C6C2</strain>
    </source>
</reference>
<feature type="chain" id="PRO_5045854414" description="Lipoprotein" evidence="2">
    <location>
        <begin position="25"/>
        <end position="266"/>
    </location>
</feature>
<keyword evidence="4" id="KW-1185">Reference proteome</keyword>
<accession>A0ABX2LXZ0</accession>
<feature type="region of interest" description="Disordered" evidence="1">
    <location>
        <begin position="34"/>
        <end position="53"/>
    </location>
</feature>
<evidence type="ECO:0008006" key="5">
    <source>
        <dbReference type="Google" id="ProtNLM"/>
    </source>
</evidence>
<organism evidence="3 4">
    <name type="scientific">Herbaspirillum robiniae</name>
    <dbReference type="NCBI Taxonomy" id="2014887"/>
    <lineage>
        <taxon>Bacteria</taxon>
        <taxon>Pseudomonadati</taxon>
        <taxon>Pseudomonadota</taxon>
        <taxon>Betaproteobacteria</taxon>
        <taxon>Burkholderiales</taxon>
        <taxon>Oxalobacteraceae</taxon>
        <taxon>Herbaspirillum</taxon>
    </lineage>
</organism>